<accession>A0ABT6FV39</accession>
<keyword evidence="1" id="KW-0732">Signal</keyword>
<feature type="chain" id="PRO_5046902196" evidence="1">
    <location>
        <begin position="22"/>
        <end position="264"/>
    </location>
</feature>
<proteinExistence type="predicted"/>
<dbReference type="EMBL" id="JAPMUA010000005">
    <property type="protein sequence ID" value="MDG3587134.1"/>
    <property type="molecule type" value="Genomic_DNA"/>
</dbReference>
<protein>
    <submittedName>
        <fullName evidence="2">DUF6048 family protein</fullName>
    </submittedName>
</protein>
<sequence>MLKYTTSIILFLCFLSGYSQEETIAVDSTATDSTAVVQVETDSTVYKPRYGLRVGIDLSKPIRSFIDEDYKGLELVADFRVSYNFYAAAELGNEEKTTQEDNFNFTSKGSYVKLGFDWNTYDNWYGMENIINVGVRFGLSAFSQTLNEYQIYTKNQYWGEIQDGITGTNMLGEYSGLNAQWVEVVFGIKVEIFKNLFMGGSVRLNYLINQTEANQLPNLFIPGFNKVTDGSKFGVGYNYTLSYLIPIFKGKKPSKKTEVQSNEE</sequence>
<dbReference type="Pfam" id="PF19515">
    <property type="entry name" value="DUF6048"/>
    <property type="match status" value="1"/>
</dbReference>
<reference evidence="2" key="1">
    <citation type="submission" date="2022-11" db="EMBL/GenBank/DDBJ databases">
        <title>High-quality draft genome sequence of Galbibacter sp. strain CMA-7.</title>
        <authorList>
            <person name="Wei L."/>
            <person name="Dong C."/>
            <person name="Shao Z."/>
        </authorList>
    </citation>
    <scope>NUCLEOTIDE SEQUENCE</scope>
    <source>
        <strain evidence="2">CMA-7</strain>
    </source>
</reference>
<organism evidence="2 3">
    <name type="scientific">Galbibacter pacificus</name>
    <dbReference type="NCBI Taxonomy" id="2996052"/>
    <lineage>
        <taxon>Bacteria</taxon>
        <taxon>Pseudomonadati</taxon>
        <taxon>Bacteroidota</taxon>
        <taxon>Flavobacteriia</taxon>
        <taxon>Flavobacteriales</taxon>
        <taxon>Flavobacteriaceae</taxon>
        <taxon>Galbibacter</taxon>
    </lineage>
</organism>
<evidence type="ECO:0000313" key="3">
    <source>
        <dbReference type="Proteomes" id="UP001153642"/>
    </source>
</evidence>
<gene>
    <name evidence="2" type="ORF">OSR52_14765</name>
</gene>
<name>A0ABT6FV39_9FLAO</name>
<dbReference type="Proteomes" id="UP001153642">
    <property type="component" value="Unassembled WGS sequence"/>
</dbReference>
<dbReference type="InterPro" id="IPR046111">
    <property type="entry name" value="DUF6048"/>
</dbReference>
<evidence type="ECO:0000313" key="2">
    <source>
        <dbReference type="EMBL" id="MDG3587134.1"/>
    </source>
</evidence>
<evidence type="ECO:0000256" key="1">
    <source>
        <dbReference type="SAM" id="SignalP"/>
    </source>
</evidence>
<comment type="caution">
    <text evidence="2">The sequence shown here is derived from an EMBL/GenBank/DDBJ whole genome shotgun (WGS) entry which is preliminary data.</text>
</comment>
<keyword evidence="3" id="KW-1185">Reference proteome</keyword>
<dbReference type="RefSeq" id="WP_277900604.1">
    <property type="nucleotide sequence ID" value="NZ_JAPMUA010000005.1"/>
</dbReference>
<feature type="signal peptide" evidence="1">
    <location>
        <begin position="1"/>
        <end position="21"/>
    </location>
</feature>